<comment type="caution">
    <text evidence="2">The sequence shown here is derived from an EMBL/GenBank/DDBJ whole genome shotgun (WGS) entry which is preliminary data.</text>
</comment>
<keyword evidence="3" id="KW-1185">Reference proteome</keyword>
<evidence type="ECO:0000256" key="1">
    <source>
        <dbReference type="SAM" id="MobiDB-lite"/>
    </source>
</evidence>
<protein>
    <submittedName>
        <fullName evidence="2">Uncharacterized protein</fullName>
    </submittedName>
</protein>
<reference evidence="2 3" key="1">
    <citation type="submission" date="2020-04" db="EMBL/GenBank/DDBJ databases">
        <authorList>
            <person name="De Canck E."/>
        </authorList>
    </citation>
    <scope>NUCLEOTIDE SEQUENCE [LARGE SCALE GENOMIC DNA]</scope>
    <source>
        <strain evidence="2 3">LMG 7053</strain>
    </source>
</reference>
<name>A0ABM8LYS4_9BURK</name>
<gene>
    <name evidence="2" type="ORF">LMG7053_04212</name>
</gene>
<dbReference type="EMBL" id="CADILJ010000048">
    <property type="protein sequence ID" value="CAB3953884.1"/>
    <property type="molecule type" value="Genomic_DNA"/>
</dbReference>
<feature type="compositionally biased region" description="Polar residues" evidence="1">
    <location>
        <begin position="8"/>
        <end position="23"/>
    </location>
</feature>
<proteinExistence type="predicted"/>
<organism evidence="2 3">
    <name type="scientific">Achromobacter ruhlandii</name>
    <dbReference type="NCBI Taxonomy" id="72557"/>
    <lineage>
        <taxon>Bacteria</taxon>
        <taxon>Pseudomonadati</taxon>
        <taxon>Pseudomonadota</taxon>
        <taxon>Betaproteobacteria</taxon>
        <taxon>Burkholderiales</taxon>
        <taxon>Alcaligenaceae</taxon>
        <taxon>Achromobacter</taxon>
    </lineage>
</organism>
<feature type="region of interest" description="Disordered" evidence="1">
    <location>
        <begin position="1"/>
        <end position="24"/>
    </location>
</feature>
<evidence type="ECO:0000313" key="3">
    <source>
        <dbReference type="Proteomes" id="UP000494161"/>
    </source>
</evidence>
<sequence length="309" mass="34157">MLGHRDMIQTSPIPFSARTNQSHRQVDADFPDTARAGLLHLLADLVEKRYVADWVVIARELHRTGRFELVSYDTSSVSSLKQAQANATSALQKLEWPKIYDFCERLYSRLPNQVGWEDGYGNYTEEISRADSQAYIAAELQRLFLEESLAYDFTDGAVRRRGRKHTVELSSKAHVVLGAVELISARQHFEKARQFFQHPTKPDFENAVKEAVCAVEATGKVLFPMAKASTLGDLIKWFGTTGVVSVPKALIQTLTGIYAFRSGAEGVAHGATTGGKVSADITEYVLAVCASQIIFLVDLANSLEGDVPF</sequence>
<accession>A0ABM8LYS4</accession>
<evidence type="ECO:0000313" key="2">
    <source>
        <dbReference type="EMBL" id="CAB3953884.1"/>
    </source>
</evidence>
<dbReference type="Proteomes" id="UP000494161">
    <property type="component" value="Unassembled WGS sequence"/>
</dbReference>